<reference evidence="2 3" key="1">
    <citation type="submission" date="2024-03" db="EMBL/GenBank/DDBJ databases">
        <title>The Acrasis kona genome and developmental transcriptomes reveal deep origins of eukaryotic multicellular pathways.</title>
        <authorList>
            <person name="Sheikh S."/>
            <person name="Fu C.-J."/>
            <person name="Brown M.W."/>
            <person name="Baldauf S.L."/>
        </authorList>
    </citation>
    <scope>NUCLEOTIDE SEQUENCE [LARGE SCALE GENOMIC DNA]</scope>
    <source>
        <strain evidence="2 3">ATCC MYA-3509</strain>
    </source>
</reference>
<comment type="caution">
    <text evidence="2">The sequence shown here is derived from an EMBL/GenBank/DDBJ whole genome shotgun (WGS) entry which is preliminary data.</text>
</comment>
<feature type="region of interest" description="Disordered" evidence="1">
    <location>
        <begin position="321"/>
        <end position="354"/>
    </location>
</feature>
<protein>
    <submittedName>
        <fullName evidence="2">Uncharacterized protein</fullName>
    </submittedName>
</protein>
<sequence length="548" mass="60836">MKSKNERNICSFCDNTSKKGKNKHLNSVTDFWSSVSLKQKLQLLSVDKNFVLKQIKSSNLYNPNFSATSSNGEQGLSFNKQTCLCPACKKRKSIFNAVVKVFEDYIVELEDRSFDASNDQKQKNKTSANKNNSQCKMNTNVKSSGTAQDKKSNVQCNGLSTFDKLFSPKIEAFGDYLTIRNDKITVDESYFSNNGSNHFFEVIKKIAEVFPNSILHISPDLSNSSSSSDGATTNAKTKHSAPTTHKPEPTSSSSTSSGPDNIHTLINLCTMNSEINIKKIMIKKAKKVLSNPNTIEETTTTTITTNMPKSLTNKTIALENSYSSEEELDTAEDDDNVSSTTSSSTSSTTSTNHSHAVDDVVKANTTQESRALFQIYLARLFSHNITVAYKDMVALEVQSQLLEELESEKKNVNNKQKKKKKTVNKEQLSTKKKEPVVAPPPQPPKKKKSTTTTQDVQNVQVDDFEALDDQEWSVVQNNKKHVQRSFSATNVHQAPPNQNVVEKKNVSVPVVSSKPPTVHPKTVVVTPPVKVEPAVMGWSNLCQIKKFF</sequence>
<evidence type="ECO:0000256" key="1">
    <source>
        <dbReference type="SAM" id="MobiDB-lite"/>
    </source>
</evidence>
<feature type="compositionally biased region" description="Low complexity" evidence="1">
    <location>
        <begin position="338"/>
        <end position="351"/>
    </location>
</feature>
<dbReference type="Proteomes" id="UP001431209">
    <property type="component" value="Unassembled WGS sequence"/>
</dbReference>
<evidence type="ECO:0000313" key="3">
    <source>
        <dbReference type="Proteomes" id="UP001431209"/>
    </source>
</evidence>
<name>A0AAW2ZRL3_9EUKA</name>
<feature type="region of interest" description="Disordered" evidence="1">
    <location>
        <begin position="117"/>
        <end position="151"/>
    </location>
</feature>
<feature type="compositionally biased region" description="Polar residues" evidence="1">
    <location>
        <begin position="123"/>
        <end position="151"/>
    </location>
</feature>
<accession>A0AAW2ZRL3</accession>
<feature type="compositionally biased region" description="Acidic residues" evidence="1">
    <location>
        <begin position="324"/>
        <end position="336"/>
    </location>
</feature>
<keyword evidence="3" id="KW-1185">Reference proteome</keyword>
<dbReference type="EMBL" id="JAOPGA020001865">
    <property type="protein sequence ID" value="KAL0491824.1"/>
    <property type="molecule type" value="Genomic_DNA"/>
</dbReference>
<dbReference type="AlphaFoldDB" id="A0AAW2ZRL3"/>
<gene>
    <name evidence="2" type="ORF">AKO1_010219</name>
</gene>
<evidence type="ECO:0000313" key="2">
    <source>
        <dbReference type="EMBL" id="KAL0491824.1"/>
    </source>
</evidence>
<feature type="region of interest" description="Disordered" evidence="1">
    <location>
        <begin position="409"/>
        <end position="455"/>
    </location>
</feature>
<feature type="compositionally biased region" description="Polar residues" evidence="1">
    <location>
        <begin position="229"/>
        <end position="243"/>
    </location>
</feature>
<feature type="region of interest" description="Disordered" evidence="1">
    <location>
        <begin position="219"/>
        <end position="260"/>
    </location>
</feature>
<organism evidence="2 3">
    <name type="scientific">Acrasis kona</name>
    <dbReference type="NCBI Taxonomy" id="1008807"/>
    <lineage>
        <taxon>Eukaryota</taxon>
        <taxon>Discoba</taxon>
        <taxon>Heterolobosea</taxon>
        <taxon>Tetramitia</taxon>
        <taxon>Eutetramitia</taxon>
        <taxon>Acrasidae</taxon>
        <taxon>Acrasis</taxon>
    </lineage>
</organism>
<proteinExistence type="predicted"/>